<accession>A0ABN9B7C5</accession>
<comment type="caution">
    <text evidence="1">The sequence shown here is derived from an EMBL/GenBank/DDBJ whole genome shotgun (WGS) entry which is preliminary data.</text>
</comment>
<evidence type="ECO:0000313" key="1">
    <source>
        <dbReference type="EMBL" id="CAI9543486.1"/>
    </source>
</evidence>
<organism evidence="1 2">
    <name type="scientific">Staurois parvus</name>
    <dbReference type="NCBI Taxonomy" id="386267"/>
    <lineage>
        <taxon>Eukaryota</taxon>
        <taxon>Metazoa</taxon>
        <taxon>Chordata</taxon>
        <taxon>Craniata</taxon>
        <taxon>Vertebrata</taxon>
        <taxon>Euteleostomi</taxon>
        <taxon>Amphibia</taxon>
        <taxon>Batrachia</taxon>
        <taxon>Anura</taxon>
        <taxon>Neobatrachia</taxon>
        <taxon>Ranoidea</taxon>
        <taxon>Ranidae</taxon>
        <taxon>Staurois</taxon>
    </lineage>
</organism>
<dbReference type="PANTHER" id="PTHR35441">
    <property type="entry name" value="CIRCADIAN-ASSOCIATED TRANSCRIPTIONAL REPRESSOR"/>
    <property type="match status" value="1"/>
</dbReference>
<proteinExistence type="predicted"/>
<sequence length="235" mass="26093">MDRIQRIVGVLQKPEMGERYLSTLLQVEMMLKIWFPGVSSSSSSSSSYSDFDMEEPQHKMAKQPNLVSAGQKICPLRPVRPSSSPTMNKPPECHTLAPVHRDCVCCKDVLTEWPTMNLTWMHTAPICNPPLSQVDLHLNTTVGQDLFYPNGNSCGIIFVVQKSQAPVSPTVESVDSEDKPLDLRYYGEGSQERLSPRSRSAPAIVDLHDRTDVGQLKSRSRSLTTFTLTSGGENT</sequence>
<keyword evidence="2" id="KW-1185">Reference proteome</keyword>
<dbReference type="PANTHER" id="PTHR35441:SF1">
    <property type="entry name" value="CIRCADIAN-ASSOCIATED TRANSCRIPTIONAL REPRESSOR"/>
    <property type="match status" value="1"/>
</dbReference>
<gene>
    <name evidence="1" type="ORF">SPARVUS_LOCUS2284734</name>
</gene>
<reference evidence="1" key="1">
    <citation type="submission" date="2023-05" db="EMBL/GenBank/DDBJ databases">
        <authorList>
            <person name="Stuckert A."/>
        </authorList>
    </citation>
    <scope>NUCLEOTIDE SEQUENCE</scope>
</reference>
<dbReference type="Pfam" id="PF15673">
    <property type="entry name" value="Ciart"/>
    <property type="match status" value="1"/>
</dbReference>
<evidence type="ECO:0000313" key="2">
    <source>
        <dbReference type="Proteomes" id="UP001162483"/>
    </source>
</evidence>
<dbReference type="Proteomes" id="UP001162483">
    <property type="component" value="Unassembled WGS sequence"/>
</dbReference>
<protein>
    <submittedName>
        <fullName evidence="1">Uncharacterized protein</fullName>
    </submittedName>
</protein>
<name>A0ABN9B7C5_9NEOB</name>
<dbReference type="EMBL" id="CATNWA010002669">
    <property type="protein sequence ID" value="CAI9543486.1"/>
    <property type="molecule type" value="Genomic_DNA"/>
</dbReference>
<dbReference type="InterPro" id="IPR031373">
    <property type="entry name" value="Ciart"/>
</dbReference>